<evidence type="ECO:0000313" key="4">
    <source>
        <dbReference type="Proteomes" id="UP000422232"/>
    </source>
</evidence>
<keyword evidence="4" id="KW-1185">Reference proteome</keyword>
<reference evidence="3 4" key="1">
    <citation type="submission" date="2019-04" db="EMBL/GenBank/DDBJ databases">
        <title>Complete genome sequencing of Piscirickettsia salmonis strain Psal-009.</title>
        <authorList>
            <person name="Schober I."/>
            <person name="Bunk B."/>
            <person name="Sproer C."/>
            <person name="Carril G.P."/>
            <person name="Riedel T."/>
            <person name="Flores-Herrera P.A."/>
            <person name="Nourdin-Galindo G."/>
            <person name="Marshall S.H."/>
            <person name="Overmann J."/>
        </authorList>
    </citation>
    <scope>NUCLEOTIDE SEQUENCE [LARGE SCALE GENOMIC DNA]</scope>
    <source>
        <strain evidence="3 4">Psal-009</strain>
    </source>
</reference>
<dbReference type="Proteomes" id="UP000422232">
    <property type="component" value="Chromosome"/>
</dbReference>
<feature type="compositionally biased region" description="Basic residues" evidence="1">
    <location>
        <begin position="91"/>
        <end position="101"/>
    </location>
</feature>
<dbReference type="RefSeq" id="WP_016211972.1">
    <property type="nucleotide sequence ID" value="NZ_CP033937.1"/>
</dbReference>
<name>A0A9Q5VEY8_PISSA</name>
<sequence length="256" mass="30259">MNILSSLLLIILFTLIFFSLFIFSYAQTFMMTLFIVAVLAGLFYLPLFFFIKYKSQLQYNTELKKRNENIQSFLHALDEYRSAFEDARFYKKSKPKQKQQNKKATAPPRHHHTPTKPEDMGSRQAAAREQFYMRACNTYQSRRQRVESSRLDLERIYKKLIGFYGVEHKRIEKNLSKIKGIEANWKDWYGQWLNSINPFTRFHLDSNDLEKAKTILNDQNVYDENSENPVSKNFGSVFASLREDLQSILDNSSELK</sequence>
<evidence type="ECO:0000256" key="2">
    <source>
        <dbReference type="SAM" id="Phobius"/>
    </source>
</evidence>
<evidence type="ECO:0000313" key="3">
    <source>
        <dbReference type="EMBL" id="QGO05989.1"/>
    </source>
</evidence>
<dbReference type="GeneID" id="66741056"/>
<dbReference type="AlphaFoldDB" id="A0A9Q5VEY8"/>
<organism evidence="3 4">
    <name type="scientific">Piscirickettsia salmonis</name>
    <dbReference type="NCBI Taxonomy" id="1238"/>
    <lineage>
        <taxon>Bacteria</taxon>
        <taxon>Pseudomonadati</taxon>
        <taxon>Pseudomonadota</taxon>
        <taxon>Gammaproteobacteria</taxon>
        <taxon>Thiotrichales</taxon>
        <taxon>Piscirickettsiaceae</taxon>
        <taxon>Piscirickettsia</taxon>
    </lineage>
</organism>
<feature type="region of interest" description="Disordered" evidence="1">
    <location>
        <begin position="91"/>
        <end position="124"/>
    </location>
</feature>
<feature type="transmembrane region" description="Helical" evidence="2">
    <location>
        <begin position="32"/>
        <end position="51"/>
    </location>
</feature>
<dbReference type="EMBL" id="CP038908">
    <property type="protein sequence ID" value="QGO05989.1"/>
    <property type="molecule type" value="Genomic_DNA"/>
</dbReference>
<keyword evidence="2" id="KW-1133">Transmembrane helix</keyword>
<keyword evidence="2" id="KW-0812">Transmembrane</keyword>
<feature type="transmembrane region" description="Helical" evidence="2">
    <location>
        <begin position="7"/>
        <end position="26"/>
    </location>
</feature>
<protein>
    <submittedName>
        <fullName evidence="3">Uncharacterized protein</fullName>
    </submittedName>
</protein>
<gene>
    <name evidence="3" type="ORF">Psal009_01891</name>
</gene>
<proteinExistence type="predicted"/>
<keyword evidence="2" id="KW-0472">Membrane</keyword>
<evidence type="ECO:0000256" key="1">
    <source>
        <dbReference type="SAM" id="MobiDB-lite"/>
    </source>
</evidence>
<accession>A0A9Q5VEY8</accession>